<keyword evidence="2" id="KW-1185">Reference proteome</keyword>
<dbReference type="Proteomes" id="UP000479710">
    <property type="component" value="Unassembled WGS sequence"/>
</dbReference>
<organism evidence="1 2">
    <name type="scientific">Oryza meyeriana var. granulata</name>
    <dbReference type="NCBI Taxonomy" id="110450"/>
    <lineage>
        <taxon>Eukaryota</taxon>
        <taxon>Viridiplantae</taxon>
        <taxon>Streptophyta</taxon>
        <taxon>Embryophyta</taxon>
        <taxon>Tracheophyta</taxon>
        <taxon>Spermatophyta</taxon>
        <taxon>Magnoliopsida</taxon>
        <taxon>Liliopsida</taxon>
        <taxon>Poales</taxon>
        <taxon>Poaceae</taxon>
        <taxon>BOP clade</taxon>
        <taxon>Oryzoideae</taxon>
        <taxon>Oryzeae</taxon>
        <taxon>Oryzinae</taxon>
        <taxon>Oryza</taxon>
        <taxon>Oryza meyeriana</taxon>
    </lineage>
</organism>
<evidence type="ECO:0000313" key="2">
    <source>
        <dbReference type="Proteomes" id="UP000479710"/>
    </source>
</evidence>
<dbReference type="OrthoDB" id="689523at2759"/>
<dbReference type="EMBL" id="SPHZ02000007">
    <property type="protein sequence ID" value="KAF0905771.1"/>
    <property type="molecule type" value="Genomic_DNA"/>
</dbReference>
<proteinExistence type="predicted"/>
<gene>
    <name evidence="1" type="ORF">E2562_008825</name>
</gene>
<evidence type="ECO:0000313" key="1">
    <source>
        <dbReference type="EMBL" id="KAF0905771.1"/>
    </source>
</evidence>
<protein>
    <submittedName>
        <fullName evidence="1">Uncharacterized protein</fullName>
    </submittedName>
</protein>
<comment type="caution">
    <text evidence="1">The sequence shown here is derived from an EMBL/GenBank/DDBJ whole genome shotgun (WGS) entry which is preliminary data.</text>
</comment>
<name>A0A6G1D049_9ORYZ</name>
<dbReference type="AlphaFoldDB" id="A0A6G1D049"/>
<reference evidence="1 2" key="1">
    <citation type="submission" date="2019-11" db="EMBL/GenBank/DDBJ databases">
        <title>Whole genome sequence of Oryza granulata.</title>
        <authorList>
            <person name="Li W."/>
        </authorList>
    </citation>
    <scope>NUCLEOTIDE SEQUENCE [LARGE SCALE GENOMIC DNA]</scope>
    <source>
        <strain evidence="2">cv. Menghai</strain>
        <tissue evidence="1">Leaf</tissue>
    </source>
</reference>
<accession>A0A6G1D049</accession>
<sequence length="61" mass="6947">MGMRLLMRNEHLTVSPFCYGHGDSRPDDWVLLDVRAYIADRQNATTATTELSNSHQIQVTI</sequence>